<dbReference type="Gene3D" id="3.40.47.10">
    <property type="match status" value="1"/>
</dbReference>
<dbReference type="Pfam" id="PF00109">
    <property type="entry name" value="ketoacyl-synt"/>
    <property type="match status" value="1"/>
</dbReference>
<name>A0A8J5MYG8_HOMAM</name>
<evidence type="ECO:0000256" key="1">
    <source>
        <dbReference type="SAM" id="MobiDB-lite"/>
    </source>
</evidence>
<evidence type="ECO:0000313" key="4">
    <source>
        <dbReference type="Proteomes" id="UP000747542"/>
    </source>
</evidence>
<dbReference type="EMBL" id="JAHLQT010017966">
    <property type="protein sequence ID" value="KAG7169205.1"/>
    <property type="molecule type" value="Genomic_DNA"/>
</dbReference>
<evidence type="ECO:0000259" key="2">
    <source>
        <dbReference type="Pfam" id="PF00109"/>
    </source>
</evidence>
<comment type="caution">
    <text evidence="3">The sequence shown here is derived from an EMBL/GenBank/DDBJ whole genome shotgun (WGS) entry which is preliminary data.</text>
</comment>
<proteinExistence type="predicted"/>
<sequence>MHGGSPTIPRRERTGRGGDGDGGPERRGGHGEALRDRYSRVSPYFVPRILTNMAAGQISMKYSFEGPNTQCPACATVPTWWDAFRFIRAGRWM</sequence>
<dbReference type="GO" id="GO:0016746">
    <property type="term" value="F:acyltransferase activity"/>
    <property type="evidence" value="ECO:0007669"/>
    <property type="project" value="InterPro"/>
</dbReference>
<feature type="domain" description="Beta-ketoacyl synthase-like N-terminal" evidence="2">
    <location>
        <begin position="34"/>
        <end position="91"/>
    </location>
</feature>
<protein>
    <submittedName>
        <fullName evidence="3">3-oxoacyl-[acyl-carrier-protein] synthase-like 2</fullName>
    </submittedName>
</protein>
<feature type="region of interest" description="Disordered" evidence="1">
    <location>
        <begin position="1"/>
        <end position="35"/>
    </location>
</feature>
<dbReference type="SUPFAM" id="SSF53901">
    <property type="entry name" value="Thiolase-like"/>
    <property type="match status" value="1"/>
</dbReference>
<dbReference type="Proteomes" id="UP000747542">
    <property type="component" value="Unassembled WGS sequence"/>
</dbReference>
<dbReference type="AlphaFoldDB" id="A0A8J5MYG8"/>
<gene>
    <name evidence="3" type="primary">Oxsm-L2</name>
    <name evidence="3" type="ORF">Hamer_G028261</name>
</gene>
<evidence type="ECO:0000313" key="3">
    <source>
        <dbReference type="EMBL" id="KAG7169205.1"/>
    </source>
</evidence>
<keyword evidence="4" id="KW-1185">Reference proteome</keyword>
<accession>A0A8J5MYG8</accession>
<reference evidence="3" key="1">
    <citation type="journal article" date="2021" name="Sci. Adv.">
        <title>The American lobster genome reveals insights on longevity, neural, and immune adaptations.</title>
        <authorList>
            <person name="Polinski J.M."/>
            <person name="Zimin A.V."/>
            <person name="Clark K.F."/>
            <person name="Kohn A.B."/>
            <person name="Sadowski N."/>
            <person name="Timp W."/>
            <person name="Ptitsyn A."/>
            <person name="Khanna P."/>
            <person name="Romanova D.Y."/>
            <person name="Williams P."/>
            <person name="Greenwood S.J."/>
            <person name="Moroz L.L."/>
            <person name="Walt D.R."/>
            <person name="Bodnar A.G."/>
        </authorList>
    </citation>
    <scope>NUCLEOTIDE SEQUENCE</scope>
    <source>
        <strain evidence="3">GMGI-L3</strain>
    </source>
</reference>
<dbReference type="InterPro" id="IPR016039">
    <property type="entry name" value="Thiolase-like"/>
</dbReference>
<organism evidence="3 4">
    <name type="scientific">Homarus americanus</name>
    <name type="common">American lobster</name>
    <dbReference type="NCBI Taxonomy" id="6706"/>
    <lineage>
        <taxon>Eukaryota</taxon>
        <taxon>Metazoa</taxon>
        <taxon>Ecdysozoa</taxon>
        <taxon>Arthropoda</taxon>
        <taxon>Crustacea</taxon>
        <taxon>Multicrustacea</taxon>
        <taxon>Malacostraca</taxon>
        <taxon>Eumalacostraca</taxon>
        <taxon>Eucarida</taxon>
        <taxon>Decapoda</taxon>
        <taxon>Pleocyemata</taxon>
        <taxon>Astacidea</taxon>
        <taxon>Nephropoidea</taxon>
        <taxon>Nephropidae</taxon>
        <taxon>Homarus</taxon>
    </lineage>
</organism>
<feature type="compositionally biased region" description="Basic and acidic residues" evidence="1">
    <location>
        <begin position="9"/>
        <end position="35"/>
    </location>
</feature>
<dbReference type="InterPro" id="IPR014030">
    <property type="entry name" value="Ketoacyl_synth_N"/>
</dbReference>